<keyword evidence="1" id="KW-1133">Transmembrane helix</keyword>
<evidence type="ECO:0000313" key="2">
    <source>
        <dbReference type="EMBL" id="KXZ54468.1"/>
    </source>
</evidence>
<organism evidence="2 3">
    <name type="scientific">Gonium pectorale</name>
    <name type="common">Green alga</name>
    <dbReference type="NCBI Taxonomy" id="33097"/>
    <lineage>
        <taxon>Eukaryota</taxon>
        <taxon>Viridiplantae</taxon>
        <taxon>Chlorophyta</taxon>
        <taxon>core chlorophytes</taxon>
        <taxon>Chlorophyceae</taxon>
        <taxon>CS clade</taxon>
        <taxon>Chlamydomonadales</taxon>
        <taxon>Volvocaceae</taxon>
        <taxon>Gonium</taxon>
    </lineage>
</organism>
<keyword evidence="3" id="KW-1185">Reference proteome</keyword>
<dbReference type="EMBL" id="LSYV01000005">
    <property type="protein sequence ID" value="KXZ54468.1"/>
    <property type="molecule type" value="Genomic_DNA"/>
</dbReference>
<name>A0A150GXQ7_GONPE</name>
<proteinExistence type="predicted"/>
<dbReference type="AlphaFoldDB" id="A0A150GXQ7"/>
<dbReference type="Pfam" id="PF06966">
    <property type="entry name" value="DUF1295"/>
    <property type="match status" value="1"/>
</dbReference>
<dbReference type="PANTHER" id="PTHR32251">
    <property type="entry name" value="3-OXO-5-ALPHA-STEROID 4-DEHYDROGENASE"/>
    <property type="match status" value="1"/>
</dbReference>
<evidence type="ECO:0008006" key="4">
    <source>
        <dbReference type="Google" id="ProtNLM"/>
    </source>
</evidence>
<dbReference type="GO" id="GO:0016020">
    <property type="term" value="C:membrane"/>
    <property type="evidence" value="ECO:0007669"/>
    <property type="project" value="TreeGrafter"/>
</dbReference>
<gene>
    <name evidence="2" type="ORF">GPECTOR_4g533</name>
</gene>
<evidence type="ECO:0000256" key="1">
    <source>
        <dbReference type="SAM" id="Phobius"/>
    </source>
</evidence>
<reference evidence="3" key="1">
    <citation type="journal article" date="2016" name="Nat. Commun.">
        <title>The Gonium pectorale genome demonstrates co-option of cell cycle regulation during the evolution of multicellularity.</title>
        <authorList>
            <person name="Hanschen E.R."/>
            <person name="Marriage T.N."/>
            <person name="Ferris P.J."/>
            <person name="Hamaji T."/>
            <person name="Toyoda A."/>
            <person name="Fujiyama A."/>
            <person name="Neme R."/>
            <person name="Noguchi H."/>
            <person name="Minakuchi Y."/>
            <person name="Suzuki M."/>
            <person name="Kawai-Toyooka H."/>
            <person name="Smith D.R."/>
            <person name="Sparks H."/>
            <person name="Anderson J."/>
            <person name="Bakaric R."/>
            <person name="Luria V."/>
            <person name="Karger A."/>
            <person name="Kirschner M.W."/>
            <person name="Durand P.M."/>
            <person name="Michod R.E."/>
            <person name="Nozaki H."/>
            <person name="Olson B.J."/>
        </authorList>
    </citation>
    <scope>NUCLEOTIDE SEQUENCE [LARGE SCALE GENOMIC DNA]</scope>
    <source>
        <strain evidence="3">NIES-2863</strain>
    </source>
</reference>
<sequence>MWTARGELDLPLAWRDDARSILPPIYVAIFAREDLAAAAAALQRVLFASGAGSSSMVERLTALARALAGSGADTRLLLAVLLSGAWGCRLTFNFWRKGGYNLRYEDYRWLEVRKLMSPLLFELFNLVFVAAAQHLLCLLITLPAFVAYAVRRDGPQGATAPQPPPPLGGADWAAVALFCALLAGEAIADEQQWTFQRRKRELIQAKQPLWGDYRRGFRTTGLFRFSRHPNFFCEYGMWWAIYLLCAALPCGCLLGWSAAGAAGLTLLFHGGSLWITERISACRYPDYVAYRDTTSAIVPGRPGPRLPDRDV</sequence>
<dbReference type="Proteomes" id="UP000075714">
    <property type="component" value="Unassembled WGS sequence"/>
</dbReference>
<evidence type="ECO:0000313" key="3">
    <source>
        <dbReference type="Proteomes" id="UP000075714"/>
    </source>
</evidence>
<dbReference type="InterPro" id="IPR010721">
    <property type="entry name" value="UstE-like"/>
</dbReference>
<dbReference type="Gene3D" id="1.20.120.1630">
    <property type="match status" value="1"/>
</dbReference>
<feature type="transmembrane region" description="Helical" evidence="1">
    <location>
        <begin position="123"/>
        <end position="150"/>
    </location>
</feature>
<keyword evidence="1" id="KW-0812">Transmembrane</keyword>
<dbReference type="OrthoDB" id="201504at2759"/>
<dbReference type="PANTHER" id="PTHR32251:SF23">
    <property type="entry name" value="3-OXO-5-ALPHA-STEROID 4-DEHYDROGENASE (DUF1295)"/>
    <property type="match status" value="1"/>
</dbReference>
<comment type="caution">
    <text evidence="2">The sequence shown here is derived from an EMBL/GenBank/DDBJ whole genome shotgun (WGS) entry which is preliminary data.</text>
</comment>
<protein>
    <recommendedName>
        <fullName evidence="4">Steroid 5-alpha reductase C-terminal domain-containing protein</fullName>
    </recommendedName>
</protein>
<keyword evidence="1" id="KW-0472">Membrane</keyword>
<accession>A0A150GXQ7</accession>
<feature type="transmembrane region" description="Helical" evidence="1">
    <location>
        <begin position="237"/>
        <end position="259"/>
    </location>
</feature>